<accession>A0A449AVD6</accession>
<reference evidence="1 2" key="1">
    <citation type="submission" date="2019-01" db="EMBL/GenBank/DDBJ databases">
        <authorList>
            <consortium name="Pathogen Informatics"/>
        </authorList>
    </citation>
    <scope>NUCLEOTIDE SEQUENCE [LARGE SCALE GENOMIC DNA]</scope>
    <source>
        <strain evidence="1 2">NCTC10194</strain>
    </source>
</reference>
<evidence type="ECO:0000313" key="1">
    <source>
        <dbReference type="EMBL" id="VEU70439.1"/>
    </source>
</evidence>
<dbReference type="Proteomes" id="UP000290815">
    <property type="component" value="Chromosome"/>
</dbReference>
<protein>
    <submittedName>
        <fullName evidence="1">Uncharacterized protein</fullName>
    </submittedName>
</protein>
<keyword evidence="2" id="KW-1185">Reference proteome</keyword>
<dbReference type="Gene3D" id="3.40.1350.10">
    <property type="match status" value="1"/>
</dbReference>
<proteinExistence type="predicted"/>
<organism evidence="1 2">
    <name type="scientific">Mycoplasmopsis glycophila</name>
    <dbReference type="NCBI Taxonomy" id="171285"/>
    <lineage>
        <taxon>Bacteria</taxon>
        <taxon>Bacillati</taxon>
        <taxon>Mycoplasmatota</taxon>
        <taxon>Mycoplasmoidales</taxon>
        <taxon>Metamycoplasmataceae</taxon>
        <taxon>Mycoplasmopsis</taxon>
    </lineage>
</organism>
<dbReference type="AlphaFoldDB" id="A0A449AVD6"/>
<dbReference type="KEGG" id="mgly:NCTC10194_00443"/>
<name>A0A449AVD6_9BACT</name>
<sequence length="161" mass="19369">MKKIKFPNLNELGLSVKNILWENDFKSIDEFKAYKNSLIINKLYEWNQKRKTIQAEQFKEYCDYVFKIWFENYQREKQVKTLIEKNSSLMVRVSNDWEDAVKGVDLVAYNENELYFIQVKPNANALNIWDTKTFVEYSKERKAKAICLYLENGKWIMKRPG</sequence>
<gene>
    <name evidence="1" type="ORF">NCTC10194_00443</name>
</gene>
<evidence type="ECO:0000313" key="2">
    <source>
        <dbReference type="Proteomes" id="UP000290815"/>
    </source>
</evidence>
<dbReference type="InterPro" id="IPR011856">
    <property type="entry name" value="tRNA_endonuc-like_dom_sf"/>
</dbReference>
<dbReference type="RefSeq" id="WP_027333380.1">
    <property type="nucleotide sequence ID" value="NZ_LR215024.1"/>
</dbReference>
<dbReference type="GO" id="GO:0003676">
    <property type="term" value="F:nucleic acid binding"/>
    <property type="evidence" value="ECO:0007669"/>
    <property type="project" value="InterPro"/>
</dbReference>
<dbReference type="EMBL" id="LR215024">
    <property type="protein sequence ID" value="VEU70439.1"/>
    <property type="molecule type" value="Genomic_DNA"/>
</dbReference>